<comment type="caution">
    <text evidence="27">The sequence shown here is derived from an EMBL/GenBank/DDBJ whole genome shotgun (WGS) entry which is preliminary data.</text>
</comment>
<evidence type="ECO:0000256" key="11">
    <source>
        <dbReference type="ARBA" id="ARBA00022801"/>
    </source>
</evidence>
<name>A0A7H4NU51_9ENTR</name>
<dbReference type="Pfam" id="PF11975">
    <property type="entry name" value="Glyco_hydro_4C"/>
    <property type="match status" value="1"/>
</dbReference>
<dbReference type="InterPro" id="IPR022616">
    <property type="entry name" value="Glyco_hydro_4_C"/>
</dbReference>
<feature type="transmembrane region" description="Helical" evidence="24">
    <location>
        <begin position="234"/>
        <end position="255"/>
    </location>
</feature>
<feature type="transmembrane region" description="Helical" evidence="24">
    <location>
        <begin position="275"/>
        <end position="298"/>
    </location>
</feature>
<protein>
    <submittedName>
        <fullName evidence="27">PTS family protein IIC</fullName>
        <ecNumber evidence="27">3.2.1.122</ecNumber>
    </submittedName>
</protein>
<evidence type="ECO:0000256" key="23">
    <source>
        <dbReference type="SAM" id="MobiDB-lite"/>
    </source>
</evidence>
<keyword evidence="8 24" id="KW-0812">Transmembrane</keyword>
<dbReference type="GO" id="GO:0009401">
    <property type="term" value="P:phosphoenolpyruvate-dependent sugar phosphotransferase system"/>
    <property type="evidence" value="ECO:0007669"/>
    <property type="project" value="UniProtKB-KW"/>
</dbReference>
<evidence type="ECO:0000256" key="10">
    <source>
        <dbReference type="ARBA" id="ARBA00022777"/>
    </source>
</evidence>
<dbReference type="PANTHER" id="PTHR32092">
    <property type="entry name" value="6-PHOSPHO-BETA-GLUCOSIDASE-RELATED"/>
    <property type="match status" value="1"/>
</dbReference>
<keyword evidence="13 22" id="KW-0520">NAD</keyword>
<evidence type="ECO:0000256" key="7">
    <source>
        <dbReference type="ARBA" id="ARBA00022683"/>
    </source>
</evidence>
<dbReference type="GO" id="GO:0005975">
    <property type="term" value="P:carbohydrate metabolic process"/>
    <property type="evidence" value="ECO:0007669"/>
    <property type="project" value="InterPro"/>
</dbReference>
<keyword evidence="7" id="KW-0598">Phosphotransferase system</keyword>
<evidence type="ECO:0000256" key="3">
    <source>
        <dbReference type="ARBA" id="ARBA00022448"/>
    </source>
</evidence>
<dbReference type="InterPro" id="IPR003352">
    <property type="entry name" value="PTS_EIIC"/>
</dbReference>
<keyword evidence="9 19" id="KW-0479">Metal-binding</keyword>
<reference evidence="27 28" key="1">
    <citation type="submission" date="2018-06" db="EMBL/GenBank/DDBJ databases">
        <authorList>
            <consortium name="Pathogen Informatics"/>
            <person name="Doyle S."/>
        </authorList>
    </citation>
    <scope>NUCLEOTIDE SEQUENCE [LARGE SCALE GENOMIC DNA]</scope>
    <source>
        <strain evidence="27 28">NCTC9149</strain>
    </source>
</reference>
<feature type="site" description="Increases basicity of active site Tyr" evidence="20">
    <location>
        <position position="650"/>
    </location>
</feature>
<dbReference type="InterPro" id="IPR001088">
    <property type="entry name" value="Glyco_hydro_4"/>
</dbReference>
<keyword evidence="19" id="KW-0408">Iron</keyword>
<keyword evidence="19" id="KW-0170">Cobalt</keyword>
<keyword evidence="10" id="KW-0418">Kinase</keyword>
<dbReference type="InterPro" id="IPR019802">
    <property type="entry name" value="GlycHydrolase_4_CS"/>
</dbReference>
<evidence type="ECO:0000256" key="19">
    <source>
        <dbReference type="PIRSR" id="PIRSR601088-3"/>
    </source>
</evidence>
<evidence type="ECO:0000256" key="18">
    <source>
        <dbReference type="PIRSR" id="PIRSR601088-2"/>
    </source>
</evidence>
<dbReference type="SUPFAM" id="SSF51735">
    <property type="entry name" value="NAD(P)-binding Rossmann-fold domains"/>
    <property type="match status" value="1"/>
</dbReference>
<feature type="active site" description="Proton donor" evidence="17">
    <location>
        <position position="711"/>
    </location>
</feature>
<feature type="active site" description="Proton acceptor" evidence="17">
    <location>
        <position position="804"/>
    </location>
</feature>
<evidence type="ECO:0000313" key="28">
    <source>
        <dbReference type="Proteomes" id="UP000254571"/>
    </source>
</evidence>
<evidence type="ECO:0000256" key="2">
    <source>
        <dbReference type="ARBA" id="ARBA00010141"/>
    </source>
</evidence>
<dbReference type="PROSITE" id="PS01324">
    <property type="entry name" value="GLYCOSYL_HYDROL_F4"/>
    <property type="match status" value="1"/>
</dbReference>
<feature type="transmembrane region" description="Helical" evidence="24">
    <location>
        <begin position="305"/>
        <end position="323"/>
    </location>
</feature>
<evidence type="ECO:0000256" key="12">
    <source>
        <dbReference type="ARBA" id="ARBA00022989"/>
    </source>
</evidence>
<dbReference type="PANTHER" id="PTHR32092:SF14">
    <property type="entry name" value="MALTOSE-6'-PHOSPHATE GLUCOSIDASE"/>
    <property type="match status" value="1"/>
</dbReference>
<evidence type="ECO:0000256" key="8">
    <source>
        <dbReference type="ARBA" id="ARBA00022692"/>
    </source>
</evidence>
<feature type="compositionally biased region" description="Basic and acidic residues" evidence="23">
    <location>
        <begin position="521"/>
        <end position="534"/>
    </location>
</feature>
<dbReference type="NCBIfam" id="TIGR00826">
    <property type="entry name" value="EIIB_glc"/>
    <property type="match status" value="1"/>
</dbReference>
<feature type="active site" description="Phosphocysteine intermediate; for EIIB activity" evidence="21">
    <location>
        <position position="470"/>
    </location>
</feature>
<evidence type="ECO:0000256" key="21">
    <source>
        <dbReference type="PROSITE-ProRule" id="PRU00421"/>
    </source>
</evidence>
<feature type="transmembrane region" description="Helical" evidence="24">
    <location>
        <begin position="203"/>
        <end position="222"/>
    </location>
</feature>
<dbReference type="InterPro" id="IPR013013">
    <property type="entry name" value="PTS_EIIC_1"/>
</dbReference>
<dbReference type="SUPFAM" id="SSF56327">
    <property type="entry name" value="LDH C-terminal domain-like"/>
    <property type="match status" value="1"/>
</dbReference>
<dbReference type="Gene3D" id="3.40.50.720">
    <property type="entry name" value="NAD(P)-binding Rossmann-like Domain"/>
    <property type="match status" value="1"/>
</dbReference>
<feature type="transmembrane region" description="Helical" evidence="24">
    <location>
        <begin position="352"/>
        <end position="371"/>
    </location>
</feature>
<dbReference type="GO" id="GO:0050081">
    <property type="term" value="F:maltose-6'-phosphate glucosidase activity"/>
    <property type="evidence" value="ECO:0007669"/>
    <property type="project" value="UniProtKB-EC"/>
</dbReference>
<dbReference type="SUPFAM" id="SSF55604">
    <property type="entry name" value="Glucose permease domain IIB"/>
    <property type="match status" value="1"/>
</dbReference>
<comment type="subcellular location">
    <subcellularLocation>
        <location evidence="1">Cell membrane</location>
        <topology evidence="1">Multi-pass membrane protein</topology>
    </subcellularLocation>
</comment>
<evidence type="ECO:0000256" key="24">
    <source>
        <dbReference type="SAM" id="Phobius"/>
    </source>
</evidence>
<proteinExistence type="inferred from homology"/>
<evidence type="ECO:0000256" key="13">
    <source>
        <dbReference type="ARBA" id="ARBA00023027"/>
    </source>
</evidence>
<evidence type="ECO:0000256" key="22">
    <source>
        <dbReference type="RuleBase" id="RU361152"/>
    </source>
</evidence>
<accession>A0A7H4NU51</accession>
<dbReference type="InterPro" id="IPR018113">
    <property type="entry name" value="PTrfase_EIIB_Cys"/>
</dbReference>
<dbReference type="Gene3D" id="3.30.1360.60">
    <property type="entry name" value="Glucose permease domain IIB"/>
    <property type="match status" value="1"/>
</dbReference>
<dbReference type="NCBIfam" id="TIGR02005">
    <property type="entry name" value="PTS-IIBC-alpha"/>
    <property type="match status" value="1"/>
</dbReference>
<evidence type="ECO:0000256" key="1">
    <source>
        <dbReference type="ARBA" id="ARBA00004651"/>
    </source>
</evidence>
<feature type="region of interest" description="Disordered" evidence="23">
    <location>
        <begin position="513"/>
        <end position="534"/>
    </location>
</feature>
<feature type="transmembrane region" description="Helical" evidence="24">
    <location>
        <begin position="544"/>
        <end position="565"/>
    </location>
</feature>
<dbReference type="FunFam" id="3.90.110.10:FF:000010">
    <property type="entry name" value="6-phospho-alpha-glucosidase"/>
    <property type="match status" value="1"/>
</dbReference>
<dbReference type="PROSITE" id="PS51098">
    <property type="entry name" value="PTS_EIIB_TYPE_1"/>
    <property type="match status" value="1"/>
</dbReference>
<dbReference type="InterPro" id="IPR036878">
    <property type="entry name" value="Glu_permease_IIB"/>
</dbReference>
<feature type="transmembrane region" description="Helical" evidence="24">
    <location>
        <begin position="383"/>
        <end position="404"/>
    </location>
</feature>
<dbReference type="InterPro" id="IPR010975">
    <property type="entry name" value="PTS_IIBC_a_glc"/>
</dbReference>
<feature type="transmembrane region" description="Helical" evidence="24">
    <location>
        <begin position="329"/>
        <end position="345"/>
    </location>
</feature>
<dbReference type="GO" id="GO:0016616">
    <property type="term" value="F:oxidoreductase activity, acting on the CH-OH group of donors, NAD or NADP as acceptor"/>
    <property type="evidence" value="ECO:0007669"/>
    <property type="project" value="InterPro"/>
</dbReference>
<feature type="transmembrane region" description="Helical" evidence="24">
    <location>
        <begin position="129"/>
        <end position="152"/>
    </location>
</feature>
<evidence type="ECO:0000256" key="5">
    <source>
        <dbReference type="ARBA" id="ARBA00022597"/>
    </source>
</evidence>
<comment type="similarity">
    <text evidence="2 22">Belongs to the glycosyl hydrolase 4 family.</text>
</comment>
<dbReference type="Gene3D" id="3.90.110.10">
    <property type="entry name" value="Lactate dehydrogenase/glycoside hydrolase, family 4, C-terminal"/>
    <property type="match status" value="1"/>
</dbReference>
<dbReference type="Pfam" id="PF02378">
    <property type="entry name" value="PTS_EIIC"/>
    <property type="match status" value="1"/>
</dbReference>
<feature type="transmembrane region" description="Helical" evidence="24">
    <location>
        <begin position="164"/>
        <end position="191"/>
    </location>
</feature>
<dbReference type="GO" id="GO:0046872">
    <property type="term" value="F:metal ion binding"/>
    <property type="evidence" value="ECO:0007669"/>
    <property type="project" value="UniProtKB-KW"/>
</dbReference>
<dbReference type="InterPro" id="IPR015955">
    <property type="entry name" value="Lactate_DH/Glyco_Ohase_4_C"/>
</dbReference>
<dbReference type="PROSITE" id="PS01035">
    <property type="entry name" value="PTS_EIIB_TYPE_1_CYS"/>
    <property type="match status" value="1"/>
</dbReference>
<dbReference type="InterPro" id="IPR004719">
    <property type="entry name" value="PTS_maltose/Glc_sub_IIC"/>
</dbReference>
<dbReference type="AlphaFoldDB" id="A0A7H4NU51"/>
<dbReference type="GO" id="GO:0016301">
    <property type="term" value="F:kinase activity"/>
    <property type="evidence" value="ECO:0007669"/>
    <property type="project" value="UniProtKB-KW"/>
</dbReference>
<keyword evidence="12 24" id="KW-1133">Transmembrane helix</keyword>
<dbReference type="InterPro" id="IPR001996">
    <property type="entry name" value="PTS_IIB_1"/>
</dbReference>
<gene>
    <name evidence="27" type="primary">aglB</name>
    <name evidence="27" type="ORF">NCTC9149_00037</name>
</gene>
<feature type="binding site" evidence="18">
    <location>
        <position position="824"/>
    </location>
    <ligand>
        <name>substrate</name>
    </ligand>
</feature>
<evidence type="ECO:0000259" key="25">
    <source>
        <dbReference type="PROSITE" id="PS51098"/>
    </source>
</evidence>
<keyword evidence="16 22" id="KW-0326">Glycosidase</keyword>
<feature type="binding site" evidence="18">
    <location>
        <position position="688"/>
    </location>
    <ligand>
        <name>substrate</name>
    </ligand>
</feature>
<feature type="domain" description="PTS EIIC type-1" evidence="26">
    <location>
        <begin position="1"/>
        <end position="420"/>
    </location>
</feature>
<keyword evidence="6" id="KW-0808">Transferase</keyword>
<dbReference type="GO" id="GO:0005886">
    <property type="term" value="C:plasma membrane"/>
    <property type="evidence" value="ECO:0007669"/>
    <property type="project" value="UniProtKB-SubCell"/>
</dbReference>
<keyword evidence="4" id="KW-1003">Cell membrane</keyword>
<evidence type="ECO:0000256" key="14">
    <source>
        <dbReference type="ARBA" id="ARBA00023136"/>
    </source>
</evidence>
<keyword evidence="5" id="KW-0762">Sugar transport</keyword>
<feature type="domain" description="PTS EIIB type-1" evidence="25">
    <location>
        <begin position="448"/>
        <end position="533"/>
    </location>
</feature>
<dbReference type="EMBL" id="UGMX01000002">
    <property type="protein sequence ID" value="STW03716.1"/>
    <property type="molecule type" value="Genomic_DNA"/>
</dbReference>
<feature type="transmembrane region" description="Helical" evidence="24">
    <location>
        <begin position="12"/>
        <end position="32"/>
    </location>
</feature>
<dbReference type="Pfam" id="PF02056">
    <property type="entry name" value="Glyco_hydro_4"/>
    <property type="match status" value="1"/>
</dbReference>
<dbReference type="Pfam" id="PF00367">
    <property type="entry name" value="PTS_EIIB"/>
    <property type="match status" value="1"/>
</dbReference>
<evidence type="ECO:0000256" key="9">
    <source>
        <dbReference type="ARBA" id="ARBA00022723"/>
    </source>
</evidence>
<dbReference type="CDD" id="cd00212">
    <property type="entry name" value="PTS_IIB_glc"/>
    <property type="match status" value="1"/>
</dbReference>
<dbReference type="GO" id="GO:0008982">
    <property type="term" value="F:protein-N(PI)-phosphohistidine-sugar phosphotransferase activity"/>
    <property type="evidence" value="ECO:0007669"/>
    <property type="project" value="InterPro"/>
</dbReference>
<dbReference type="PROSITE" id="PS51103">
    <property type="entry name" value="PTS_EIIC_TYPE_1"/>
    <property type="match status" value="1"/>
</dbReference>
<evidence type="ECO:0000256" key="20">
    <source>
        <dbReference type="PIRSR" id="PIRSR601088-4"/>
    </source>
</evidence>
<evidence type="ECO:0000256" key="17">
    <source>
        <dbReference type="PIRSR" id="PIRSR601088-1"/>
    </source>
</evidence>
<evidence type="ECO:0000256" key="6">
    <source>
        <dbReference type="ARBA" id="ARBA00022679"/>
    </source>
</evidence>
<evidence type="ECO:0000256" key="15">
    <source>
        <dbReference type="ARBA" id="ARBA00023211"/>
    </source>
</evidence>
<dbReference type="EC" id="3.2.1.122" evidence="27"/>
<feature type="binding site" evidence="19">
    <location>
        <position position="710"/>
    </location>
    <ligand>
        <name>Mn(2+)</name>
        <dbReference type="ChEBI" id="CHEBI:29035"/>
    </ligand>
</feature>
<keyword evidence="14 24" id="KW-0472">Membrane</keyword>
<keyword evidence="19" id="KW-0533">Nickel</keyword>
<evidence type="ECO:0000256" key="16">
    <source>
        <dbReference type="ARBA" id="ARBA00023295"/>
    </source>
</evidence>
<organism evidence="27 28">
    <name type="scientific">Klebsiella grimontii</name>
    <dbReference type="NCBI Taxonomy" id="2058152"/>
    <lineage>
        <taxon>Bacteria</taxon>
        <taxon>Pseudomonadati</taxon>
        <taxon>Pseudomonadota</taxon>
        <taxon>Gammaproteobacteria</taxon>
        <taxon>Enterobacterales</taxon>
        <taxon>Enterobacteriaceae</taxon>
        <taxon>Klebsiella/Raoultella group</taxon>
        <taxon>Klebsiella</taxon>
    </lineage>
</organism>
<keyword evidence="11 22" id="KW-0378">Hydrolase</keyword>
<evidence type="ECO:0000256" key="4">
    <source>
        <dbReference type="ARBA" id="ARBA00022475"/>
    </source>
</evidence>
<dbReference type="InterPro" id="IPR036291">
    <property type="entry name" value="NAD(P)-bd_dom_sf"/>
</dbReference>
<dbReference type="PRINTS" id="PR00732">
    <property type="entry name" value="GLHYDRLASE4"/>
</dbReference>
<dbReference type="CDD" id="cd05298">
    <property type="entry name" value="GH4_GlvA_pagL_like"/>
    <property type="match status" value="1"/>
</dbReference>
<dbReference type="Proteomes" id="UP000254571">
    <property type="component" value="Unassembled WGS sequence"/>
</dbReference>
<evidence type="ECO:0000259" key="26">
    <source>
        <dbReference type="PROSITE" id="PS51103"/>
    </source>
</evidence>
<keyword evidence="15 19" id="KW-0464">Manganese</keyword>
<feature type="binding site" evidence="19">
    <location>
        <position position="741"/>
    </location>
    <ligand>
        <name>Mn(2+)</name>
        <dbReference type="ChEBI" id="CHEBI:29035"/>
    </ligand>
</feature>
<feature type="transmembrane region" description="Helical" evidence="24">
    <location>
        <begin position="87"/>
        <end position="109"/>
    </location>
</feature>
<dbReference type="NCBIfam" id="TIGR00852">
    <property type="entry name" value="pts-Glc"/>
    <property type="match status" value="1"/>
</dbReference>
<sequence length="981" mass="107119">MLSQIQRFGGAMFTPVLLFPFAGIVVGIAIMLRNPMFVGEALTAPDSLFAQIVHIIEEGGWTVFRNMPLIFAVGLPIGLAKQAQGRACLAVLVSFLTWNYFINAMGMTWGHFFGVDFSVEPTAGSGLTMMAGIKTLDTSIIGAIVISGLVTALHNRYFDKPLPVFLGIFQGSSFVVIVAFLAMIPCAWLTLLGWPKVQMGIESLQAFLRSAGALGVWVYIFLERILIPTGLHHFVYGPFIFGPAVVEGGIQVYWAQHLQAFSQSTEALKTLFPEGGFALHGNSKVFGSVGIALALYFTAAPENRVKVAGLLIPATLTAMLVGITEPLEFTFLFISPLLFAVHAVLAATMATVMYICGVVGNFGGGLLDQFLPQNWIPMFHNHASMMFIQIGVGVCFTALYFVIFRTLILRLNLKTPGREESEIKLYSKADYQAARGKTSAAGAADTKLGQAAGFLQALGGAGNIESINNCATRLRIALVDMAKTQSDDVFKALGAHGVVRRGNGIQVIVGLHVSPGPRPARNPDERFSTDRTNHHDGGSIMKKFSVVIAGGGSTFTPGIVLMLLANQDRFPLRALKFYDNDGARQETIAEACKVILKEQAPEIAFSYTTDPQAAFTDVDFVMGAYPCGQIPRCVKKMKKSPLRHGVLGQETCGPGGIAYGMRSIGGVLELVDYMEKYSPNAWMLNYSNPAAIVAEATRRLRPNAKILNICDMPIGIEGRMAQIVGLKDRKQMRVRYYGLNHFGWWTSIEDLQGNDLMPKLREYVAKYGYVPPSNDPHTEASWNDTFAKAKDVQALDPDTMPNTYLKYYLFPDYVVAHSNPERTRANEVMDHREKNVFSACRAIIAAGKSSAGDLEIDEHASYIVDLAAAIAFNTQERMLLIVPNNGAIHNFDADAMVEIPCLVGHNGPEPLTVGDIPHFQKGMMSQQVAVEKLVVDAWEQRSYHKLWQAIALSKTVPSASVAKAILDDLIAANKAYWPELH</sequence>
<evidence type="ECO:0000313" key="27">
    <source>
        <dbReference type="EMBL" id="STW03716.1"/>
    </source>
</evidence>
<comment type="cofactor">
    <cofactor evidence="22">
        <name>NAD(+)</name>
        <dbReference type="ChEBI" id="CHEBI:57540"/>
    </cofactor>
    <text evidence="22">Binds 1 NAD(+) per subunit.</text>
</comment>
<keyword evidence="3" id="KW-0813">Transport</keyword>